<dbReference type="InterPro" id="IPR021252">
    <property type="entry name" value="DUF2794"/>
</dbReference>
<organism evidence="1 2">
    <name type="scientific">Caenispirillum bisanense</name>
    <dbReference type="NCBI Taxonomy" id="414052"/>
    <lineage>
        <taxon>Bacteria</taxon>
        <taxon>Pseudomonadati</taxon>
        <taxon>Pseudomonadota</taxon>
        <taxon>Alphaproteobacteria</taxon>
        <taxon>Rhodospirillales</taxon>
        <taxon>Novispirillaceae</taxon>
        <taxon>Caenispirillum</taxon>
    </lineage>
</organism>
<evidence type="ECO:0000313" key="1">
    <source>
        <dbReference type="EMBL" id="SOD96357.1"/>
    </source>
</evidence>
<dbReference type="Proteomes" id="UP000219621">
    <property type="component" value="Unassembled WGS sequence"/>
</dbReference>
<sequence>MAQVIRLADRKKRGAPVYFNRAELNALLAVYSRFVAKGEWRDYGIAHEPGMARFSVHRHTHETAQYTVVKLAPRGPNAAPEYLLFEGDKRIRRSTSLLDLLNLFDKPVRLISS</sequence>
<dbReference type="OrthoDB" id="7159482at2"/>
<keyword evidence="2" id="KW-1185">Reference proteome</keyword>
<evidence type="ECO:0000313" key="2">
    <source>
        <dbReference type="Proteomes" id="UP000219621"/>
    </source>
</evidence>
<reference evidence="1 2" key="1">
    <citation type="submission" date="2017-09" db="EMBL/GenBank/DDBJ databases">
        <authorList>
            <person name="Ehlers B."/>
            <person name="Leendertz F.H."/>
        </authorList>
    </citation>
    <scope>NUCLEOTIDE SEQUENCE [LARGE SCALE GENOMIC DNA]</scope>
    <source>
        <strain evidence="1 2">USBA 140</strain>
    </source>
</reference>
<protein>
    <recommendedName>
        <fullName evidence="3">DUF2794 domain-containing protein</fullName>
    </recommendedName>
</protein>
<accession>A0A286GLD5</accession>
<dbReference type="EMBL" id="OCNJ01000005">
    <property type="protein sequence ID" value="SOD96357.1"/>
    <property type="molecule type" value="Genomic_DNA"/>
</dbReference>
<proteinExistence type="predicted"/>
<evidence type="ECO:0008006" key="3">
    <source>
        <dbReference type="Google" id="ProtNLM"/>
    </source>
</evidence>
<name>A0A286GLD5_9PROT</name>
<dbReference type="AlphaFoldDB" id="A0A286GLD5"/>
<dbReference type="Pfam" id="PF10984">
    <property type="entry name" value="DUF2794"/>
    <property type="match status" value="1"/>
</dbReference>
<gene>
    <name evidence="1" type="ORF">SAMN05421508_105284</name>
</gene>
<dbReference type="RefSeq" id="WP_097279653.1">
    <property type="nucleotide sequence ID" value="NZ_OCNJ01000005.1"/>
</dbReference>